<keyword evidence="7 8" id="KW-0472">Membrane</keyword>
<evidence type="ECO:0000256" key="4">
    <source>
        <dbReference type="ARBA" id="ARBA00022475"/>
    </source>
</evidence>
<feature type="transmembrane region" description="Helical" evidence="8">
    <location>
        <begin position="103"/>
        <end position="130"/>
    </location>
</feature>
<keyword evidence="4" id="KW-1003">Cell membrane</keyword>
<comment type="subcellular location">
    <subcellularLocation>
        <location evidence="1">Cell membrane</location>
        <topology evidence="1">Multi-pass membrane protein</topology>
    </subcellularLocation>
</comment>
<dbReference type="Pfam" id="PF07690">
    <property type="entry name" value="MFS_1"/>
    <property type="match status" value="1"/>
</dbReference>
<feature type="transmembrane region" description="Helical" evidence="8">
    <location>
        <begin position="303"/>
        <end position="324"/>
    </location>
</feature>
<dbReference type="SUPFAM" id="SSF103473">
    <property type="entry name" value="MFS general substrate transporter"/>
    <property type="match status" value="1"/>
</dbReference>
<keyword evidence="3" id="KW-0813">Transport</keyword>
<evidence type="ECO:0000256" key="3">
    <source>
        <dbReference type="ARBA" id="ARBA00022448"/>
    </source>
</evidence>
<dbReference type="GO" id="GO:0005886">
    <property type="term" value="C:plasma membrane"/>
    <property type="evidence" value="ECO:0007669"/>
    <property type="project" value="UniProtKB-SubCell"/>
</dbReference>
<feature type="transmembrane region" description="Helical" evidence="8">
    <location>
        <begin position="7"/>
        <end position="30"/>
    </location>
</feature>
<dbReference type="PROSITE" id="PS50850">
    <property type="entry name" value="MFS"/>
    <property type="match status" value="1"/>
</dbReference>
<reference evidence="10 11" key="1">
    <citation type="submission" date="2020-02" db="EMBL/GenBank/DDBJ databases">
        <authorList>
            <person name="Kim Y.B."/>
            <person name="Roh S.W."/>
        </authorList>
    </citation>
    <scope>NUCLEOTIDE SEQUENCE [LARGE SCALE GENOMIC DNA]</scope>
    <source>
        <strain evidence="10 11">DSM 103574</strain>
    </source>
</reference>
<feature type="transmembrane region" description="Helical" evidence="8">
    <location>
        <begin position="479"/>
        <end position="501"/>
    </location>
</feature>
<protein>
    <submittedName>
        <fullName evidence="10">DHA2 family efflux MFS transporter permease subunit</fullName>
    </submittedName>
</protein>
<evidence type="ECO:0000256" key="8">
    <source>
        <dbReference type="SAM" id="Phobius"/>
    </source>
</evidence>
<feature type="transmembrane region" description="Helical" evidence="8">
    <location>
        <begin position="364"/>
        <end position="387"/>
    </location>
</feature>
<dbReference type="InterPro" id="IPR036259">
    <property type="entry name" value="MFS_trans_sf"/>
</dbReference>
<feature type="transmembrane region" description="Helical" evidence="8">
    <location>
        <begin position="399"/>
        <end position="417"/>
    </location>
</feature>
<keyword evidence="6 8" id="KW-1133">Transmembrane helix</keyword>
<dbReference type="KEGG" id="abut:Ami103574_13060"/>
<gene>
    <name evidence="10" type="ORF">Ami103574_13060</name>
</gene>
<dbReference type="RefSeq" id="WP_163067402.1">
    <property type="nucleotide sequence ID" value="NZ_CP048649.1"/>
</dbReference>
<dbReference type="EMBL" id="CP048649">
    <property type="protein sequence ID" value="QIB70163.1"/>
    <property type="molecule type" value="Genomic_DNA"/>
</dbReference>
<dbReference type="InterPro" id="IPR004638">
    <property type="entry name" value="EmrB-like"/>
</dbReference>
<dbReference type="PANTHER" id="PTHR42718">
    <property type="entry name" value="MAJOR FACILITATOR SUPERFAMILY MULTIDRUG TRANSPORTER MFSC"/>
    <property type="match status" value="1"/>
</dbReference>
<evidence type="ECO:0000313" key="10">
    <source>
        <dbReference type="EMBL" id="QIB70163.1"/>
    </source>
</evidence>
<dbReference type="CDD" id="cd17503">
    <property type="entry name" value="MFS_LmrB_MDR_like"/>
    <property type="match status" value="1"/>
</dbReference>
<dbReference type="PRINTS" id="PR01036">
    <property type="entry name" value="TCRTETB"/>
</dbReference>
<evidence type="ECO:0000313" key="11">
    <source>
        <dbReference type="Proteomes" id="UP000466848"/>
    </source>
</evidence>
<sequence length="512" mass="55071">MKKNDELYKWLALSVVLIGTFMSVLSSSLINLALPKMMSVFGVTLSDITWVVTAYSLAMGAVVPLTGFLSDTIGIKKLYIIALTMFTVGSALSGMAWSNSVMILFRVIQAIGGGLMSPVGMSIVFAIFPVEERGKALGIWGVAAMAAPALGPTLGGYILSNLDWRLLFYINVPIGIFGIIFAFLLLREGEKKPYQGNFDLIGFITSVVGIVCTLYVVGKWSTLSWKEIHYPILLTIGIFSLILFVINELTHPNPLLDLRVLKLYDYALSQIISCVLVMALMGGSYILPLYLQNVKGLSAMQSGLVMLPSAIAAAITMPISGAIFDKFGAKVVTIPGLFILLWGSYHLTYLSADTANGTIMMVSFIRGIGLGLAMMPINTVGMNAVPLNLTGRASALTNTLRNIFSSISVTIVATMMTTQTNSNYARLAEDVTLSNQAVAGTIKQIQAVYLTSGMTTADAQASAISAIAGVLQKQAYLDAINYTIAFTVVTVLIPVVLVFLLRAQKQKEIFKV</sequence>
<feature type="transmembrane region" description="Helical" evidence="8">
    <location>
        <begin position="228"/>
        <end position="246"/>
    </location>
</feature>
<dbReference type="NCBIfam" id="TIGR00711">
    <property type="entry name" value="efflux_EmrB"/>
    <property type="match status" value="1"/>
</dbReference>
<feature type="transmembrane region" description="Helical" evidence="8">
    <location>
        <begin position="331"/>
        <end position="352"/>
    </location>
</feature>
<feature type="transmembrane region" description="Helical" evidence="8">
    <location>
        <begin position="198"/>
        <end position="216"/>
    </location>
</feature>
<dbReference type="Gene3D" id="1.20.1250.20">
    <property type="entry name" value="MFS general substrate transporter like domains"/>
    <property type="match status" value="1"/>
</dbReference>
<dbReference type="AlphaFoldDB" id="A0A858BW45"/>
<dbReference type="Gene3D" id="1.20.1720.10">
    <property type="entry name" value="Multidrug resistance protein D"/>
    <property type="match status" value="1"/>
</dbReference>
<evidence type="ECO:0000256" key="2">
    <source>
        <dbReference type="ARBA" id="ARBA00008537"/>
    </source>
</evidence>
<feature type="transmembrane region" description="Helical" evidence="8">
    <location>
        <begin position="137"/>
        <end position="160"/>
    </location>
</feature>
<dbReference type="GO" id="GO:0022857">
    <property type="term" value="F:transmembrane transporter activity"/>
    <property type="evidence" value="ECO:0007669"/>
    <property type="project" value="InterPro"/>
</dbReference>
<accession>A0A858BW45</accession>
<feature type="transmembrane region" description="Helical" evidence="8">
    <location>
        <begin position="50"/>
        <end position="69"/>
    </location>
</feature>
<feature type="domain" description="Major facilitator superfamily (MFS) profile" evidence="9">
    <location>
        <begin position="12"/>
        <end position="506"/>
    </location>
</feature>
<evidence type="ECO:0000256" key="7">
    <source>
        <dbReference type="ARBA" id="ARBA00023136"/>
    </source>
</evidence>
<feature type="transmembrane region" description="Helical" evidence="8">
    <location>
        <begin position="267"/>
        <end position="291"/>
    </location>
</feature>
<evidence type="ECO:0000259" key="9">
    <source>
        <dbReference type="PROSITE" id="PS50850"/>
    </source>
</evidence>
<dbReference type="PANTHER" id="PTHR42718:SF9">
    <property type="entry name" value="MAJOR FACILITATOR SUPERFAMILY MULTIDRUG TRANSPORTER MFSC"/>
    <property type="match status" value="1"/>
</dbReference>
<name>A0A858BW45_9FIRM</name>
<proteinExistence type="inferred from homology"/>
<dbReference type="InterPro" id="IPR011701">
    <property type="entry name" value="MFS"/>
</dbReference>
<feature type="transmembrane region" description="Helical" evidence="8">
    <location>
        <begin position="166"/>
        <end position="186"/>
    </location>
</feature>
<keyword evidence="5 8" id="KW-0812">Transmembrane</keyword>
<evidence type="ECO:0000256" key="6">
    <source>
        <dbReference type="ARBA" id="ARBA00022989"/>
    </source>
</evidence>
<evidence type="ECO:0000256" key="5">
    <source>
        <dbReference type="ARBA" id="ARBA00022692"/>
    </source>
</evidence>
<evidence type="ECO:0000256" key="1">
    <source>
        <dbReference type="ARBA" id="ARBA00004651"/>
    </source>
</evidence>
<organism evidence="10 11">
    <name type="scientific">Aminipila butyrica</name>
    <dbReference type="NCBI Taxonomy" id="433296"/>
    <lineage>
        <taxon>Bacteria</taxon>
        <taxon>Bacillati</taxon>
        <taxon>Bacillota</taxon>
        <taxon>Clostridia</taxon>
        <taxon>Peptostreptococcales</taxon>
        <taxon>Anaerovoracaceae</taxon>
        <taxon>Aminipila</taxon>
    </lineage>
</organism>
<feature type="transmembrane region" description="Helical" evidence="8">
    <location>
        <begin position="78"/>
        <end position="97"/>
    </location>
</feature>
<comment type="similarity">
    <text evidence="2">Belongs to the major facilitator superfamily. EmrB family.</text>
</comment>
<dbReference type="InterPro" id="IPR020846">
    <property type="entry name" value="MFS_dom"/>
</dbReference>
<dbReference type="Proteomes" id="UP000466848">
    <property type="component" value="Chromosome"/>
</dbReference>
<keyword evidence="11" id="KW-1185">Reference proteome</keyword>